<dbReference type="KEGG" id="caci:CLOAM0835"/>
<dbReference type="HOGENOM" id="CLU_579648_0_0_0"/>
<evidence type="ECO:0000313" key="2">
    <source>
        <dbReference type="Proteomes" id="UP000002019"/>
    </source>
</evidence>
<dbReference type="InterPro" id="IPR025048">
    <property type="entry name" value="DUF3987"/>
</dbReference>
<dbReference type="Proteomes" id="UP000002019">
    <property type="component" value="Chromosome"/>
</dbReference>
<accession>B0VHA1</accession>
<protein>
    <recommendedName>
        <fullName evidence="3">DUF3987 domain-containing protein</fullName>
    </recommendedName>
</protein>
<dbReference type="Pfam" id="PF13148">
    <property type="entry name" value="DUF3987"/>
    <property type="match status" value="1"/>
</dbReference>
<dbReference type="AlphaFoldDB" id="B0VHA1"/>
<reference evidence="1 2" key="1">
    <citation type="journal article" date="2008" name="J. Bacteriol.">
        <title>'Candidatus Cloacamonas acidaminovorans': genome sequence reconstruction provides a first glimpse of a new bacterial division.</title>
        <authorList>
            <person name="Pelletier E."/>
            <person name="Kreimeyer A."/>
            <person name="Bocs S."/>
            <person name="Rouy Z."/>
            <person name="Gyapay G."/>
            <person name="Chouari R."/>
            <person name="Riviere D."/>
            <person name="Ganesan A."/>
            <person name="Daegelen P."/>
            <person name="Sghir A."/>
            <person name="Cohen G.N."/>
            <person name="Medigue C."/>
            <person name="Weissenbach J."/>
            <person name="Le Paslier D."/>
        </authorList>
    </citation>
    <scope>NUCLEOTIDE SEQUENCE [LARGE SCALE GENOMIC DNA]</scope>
    <source>
        <strain evidence="2">Evry</strain>
    </source>
</reference>
<organism evidence="1 2">
    <name type="scientific">Cloacimonas acidaminovorans (strain Evry)</name>
    <dbReference type="NCBI Taxonomy" id="459349"/>
    <lineage>
        <taxon>Bacteria</taxon>
        <taxon>Pseudomonadati</taxon>
        <taxon>Candidatus Cloacimonadota</taxon>
        <taxon>Candidatus Cloacimonadia</taxon>
        <taxon>Candidatus Cloacimonadales</taxon>
        <taxon>Candidatus Cloacimonadaceae</taxon>
        <taxon>Candidatus Cloacimonas</taxon>
    </lineage>
</organism>
<gene>
    <name evidence="1" type="ordered locus">CLOAM0835</name>
</gene>
<name>B0VHA1_CLOAI</name>
<keyword evidence="2" id="KW-1185">Reference proteome</keyword>
<proteinExistence type="predicted"/>
<sequence length="471" mass="53856">MKILIKEEKYMQYSTMQSISEQDILPEPIIGGNKQESKFNVDLLPDFLNDYIGIAQKGCNASAKALVASWLPVISVQLGNNVYMVNNSHKIYPNLWVILIGPSSQSQKSTAANMAISTLNPYLRSLDNKSETDYNKLNPIIGRVTQTKLGSMLKENPSRLLFLNEFGNLLELAHSSGNKGMIQTLTDLYDRNEYNYNSMSNNIIPKDCALSFLSCCTDSSMQQYFKTNADQNSGFLQRALYCIISPSSENTDITFKDNTACAEEIENYEKIFNLFRNIPGPFEIKLSESANKYATDYVNPLKDEIINEYGNNVWSYGVRIYTQAFLKISIIIFMMENIDDLRNAMETGKWADFFKSAQINQEQVTQALLLCDYFFNDVLKFINIIESGKLENEAKIIEKLYLCPDYKATHSELMRKTHLNANNFKKAIKTLIQQDAITVREEKSLGTYKKKLIYTLNPIAWDMYNLPHKPR</sequence>
<evidence type="ECO:0000313" key="1">
    <source>
        <dbReference type="EMBL" id="CAO80716.1"/>
    </source>
</evidence>
<evidence type="ECO:0008006" key="3">
    <source>
        <dbReference type="Google" id="ProtNLM"/>
    </source>
</evidence>
<dbReference type="EMBL" id="CU466930">
    <property type="protein sequence ID" value="CAO80716.1"/>
    <property type="molecule type" value="Genomic_DNA"/>
</dbReference>